<dbReference type="EMBL" id="JAUHTB010000001">
    <property type="protein sequence ID" value="MDN4504692.1"/>
    <property type="molecule type" value="Genomic_DNA"/>
</dbReference>
<evidence type="ECO:0000313" key="9">
    <source>
        <dbReference type="EMBL" id="RBA41107.1"/>
    </source>
</evidence>
<evidence type="ECO:0000256" key="3">
    <source>
        <dbReference type="ARBA" id="ARBA00023134"/>
    </source>
</evidence>
<dbReference type="Proteomes" id="UP001172702">
    <property type="component" value="Unassembled WGS sequence"/>
</dbReference>
<dbReference type="Proteomes" id="UP001185873">
    <property type="component" value="Unassembled WGS sequence"/>
</dbReference>
<dbReference type="HAMAP" id="MF_00636">
    <property type="entry name" value="RapZ_like"/>
    <property type="match status" value="1"/>
</dbReference>
<evidence type="ECO:0000259" key="5">
    <source>
        <dbReference type="Pfam" id="PF03668"/>
    </source>
</evidence>
<dbReference type="Pfam" id="PF03668">
    <property type="entry name" value="RapZ-like_N"/>
    <property type="match status" value="1"/>
</dbReference>
<evidence type="ECO:0000259" key="6">
    <source>
        <dbReference type="Pfam" id="PF22740"/>
    </source>
</evidence>
<keyword evidence="2 4" id="KW-0067">ATP-binding</keyword>
<dbReference type="EMBL" id="JAWLKJ010000001">
    <property type="protein sequence ID" value="MDV6297680.1"/>
    <property type="molecule type" value="Genomic_DNA"/>
</dbReference>
<name>A0A365PEA4_9ACTN</name>
<feature type="domain" description="RapZ C-terminal" evidence="6">
    <location>
        <begin position="174"/>
        <end position="293"/>
    </location>
</feature>
<evidence type="ECO:0000256" key="2">
    <source>
        <dbReference type="ARBA" id="ARBA00022840"/>
    </source>
</evidence>
<dbReference type="InterPro" id="IPR005337">
    <property type="entry name" value="RapZ-like"/>
</dbReference>
<keyword evidence="11" id="KW-1185">Reference proteome</keyword>
<organism evidence="9 10">
    <name type="scientific">Dietzia maris</name>
    <dbReference type="NCBI Taxonomy" id="37915"/>
    <lineage>
        <taxon>Bacteria</taxon>
        <taxon>Bacillati</taxon>
        <taxon>Actinomycetota</taxon>
        <taxon>Actinomycetes</taxon>
        <taxon>Mycobacteriales</taxon>
        <taxon>Dietziaceae</taxon>
        <taxon>Dietzia</taxon>
    </lineage>
</organism>
<evidence type="ECO:0000256" key="1">
    <source>
        <dbReference type="ARBA" id="ARBA00022741"/>
    </source>
</evidence>
<dbReference type="GO" id="GO:0005524">
    <property type="term" value="F:ATP binding"/>
    <property type="evidence" value="ECO:0007669"/>
    <property type="project" value="UniProtKB-UniRule"/>
</dbReference>
<keyword evidence="1 4" id="KW-0547">Nucleotide-binding</keyword>
<dbReference type="SUPFAM" id="SSF52540">
    <property type="entry name" value="P-loop containing nucleoside triphosphate hydrolases"/>
    <property type="match status" value="1"/>
</dbReference>
<dbReference type="PANTHER" id="PTHR30448">
    <property type="entry name" value="RNASE ADAPTER PROTEIN RAPZ"/>
    <property type="match status" value="1"/>
</dbReference>
<evidence type="ECO:0000313" key="7">
    <source>
        <dbReference type="EMBL" id="MDN4504692.1"/>
    </source>
</evidence>
<accession>A0A365PEA4</accession>
<comment type="caution">
    <text evidence="9">The sequence shown here is derived from an EMBL/GenBank/DDBJ whole genome shotgun (WGS) entry which is preliminary data.</text>
</comment>
<dbReference type="PIRSF" id="PIRSF005052">
    <property type="entry name" value="P-loopkin"/>
    <property type="match status" value="1"/>
</dbReference>
<dbReference type="NCBIfam" id="NF003828">
    <property type="entry name" value="PRK05416.1"/>
    <property type="match status" value="1"/>
</dbReference>
<proteinExistence type="inferred from homology"/>
<dbReference type="GO" id="GO:0005525">
    <property type="term" value="F:GTP binding"/>
    <property type="evidence" value="ECO:0007669"/>
    <property type="project" value="UniProtKB-UniRule"/>
</dbReference>
<dbReference type="GeneID" id="97417408"/>
<keyword evidence="3 4" id="KW-0342">GTP-binding</keyword>
<dbReference type="Proteomes" id="UP000252187">
    <property type="component" value="Unassembled WGS sequence"/>
</dbReference>
<gene>
    <name evidence="7" type="primary">rapZ</name>
    <name evidence="9" type="ORF">DQ226_00995</name>
    <name evidence="7" type="ORF">QYF62_01265</name>
    <name evidence="8" type="ORF">R3P82_00975</name>
</gene>
<dbReference type="RefSeq" id="WP_067716361.1">
    <property type="nucleotide sequence ID" value="NZ_CANNAK010000001.1"/>
</dbReference>
<reference evidence="7 11" key="2">
    <citation type="submission" date="2023-07" db="EMBL/GenBank/DDBJ databases">
        <title>Strategy for survival of the halotoleranting strain Dietzia MX2 from the Yakshinskoe mineral salts deposit.</title>
        <authorList>
            <person name="Kharitonova M.A."/>
            <person name="Kupriyanova-Ashina F.G."/>
            <person name="Shakirov T.R."/>
            <person name="Vafina M.S."/>
            <person name="Ilinskaya O.N."/>
        </authorList>
    </citation>
    <scope>NUCLEOTIDE SEQUENCE [LARGE SCALE GENOMIC DNA]</scope>
    <source>
        <strain evidence="7 11">MX2</strain>
    </source>
</reference>
<evidence type="ECO:0000313" key="10">
    <source>
        <dbReference type="Proteomes" id="UP000252187"/>
    </source>
</evidence>
<feature type="binding site" evidence="4">
    <location>
        <begin position="72"/>
        <end position="75"/>
    </location>
    <ligand>
        <name>GTP</name>
        <dbReference type="ChEBI" id="CHEBI:37565"/>
    </ligand>
</feature>
<dbReference type="AlphaFoldDB" id="A0A365PEA4"/>
<dbReference type="EMBL" id="QNTT01000001">
    <property type="protein sequence ID" value="RBA41107.1"/>
    <property type="molecule type" value="Genomic_DNA"/>
</dbReference>
<dbReference type="PANTHER" id="PTHR30448:SF0">
    <property type="entry name" value="RNASE ADAPTER PROTEIN RAPZ"/>
    <property type="match status" value="1"/>
</dbReference>
<reference evidence="8" key="3">
    <citation type="submission" date="2023-10" db="EMBL/GenBank/DDBJ databases">
        <title>Development of a sustainable strategy for remediation of hydrocarbon-contaminated territories based on the waste exchange concept.</title>
        <authorList>
            <person name="Krivoruchko A."/>
        </authorList>
    </citation>
    <scope>NUCLEOTIDE SEQUENCE</scope>
    <source>
        <strain evidence="8">IEGM 1175</strain>
    </source>
</reference>
<feature type="domain" description="RapZ-like N-terminal" evidence="5">
    <location>
        <begin position="15"/>
        <end position="166"/>
    </location>
</feature>
<dbReference type="Pfam" id="PF22740">
    <property type="entry name" value="PapZ_C"/>
    <property type="match status" value="1"/>
</dbReference>
<evidence type="ECO:0000256" key="4">
    <source>
        <dbReference type="HAMAP-Rule" id="MF_00636"/>
    </source>
</evidence>
<reference evidence="9 10" key="1">
    <citation type="submission" date="2018-06" db="EMBL/GenBank/DDBJ databases">
        <title>Whole genome sequencing of four bacterial strains from South Shetland trench revealing bio-synthetic gene clusters.</title>
        <authorList>
            <person name="Abdel-Mageed W.M."/>
            <person name="Lehri B."/>
            <person name="Jarmusch S.A."/>
            <person name="Miranda K."/>
            <person name="Goodfellow M."/>
            <person name="Jaspars M."/>
            <person name="Karlyshev A.V."/>
        </authorList>
    </citation>
    <scope>NUCLEOTIDE SEQUENCE [LARGE SCALE GENOMIC DNA]</scope>
    <source>
        <strain evidence="9 10">SST1</strain>
    </source>
</reference>
<evidence type="ECO:0000313" key="8">
    <source>
        <dbReference type="EMBL" id="MDV6297680.1"/>
    </source>
</evidence>
<dbReference type="Gene3D" id="3.40.50.300">
    <property type="entry name" value="P-loop containing nucleotide triphosphate hydrolases"/>
    <property type="match status" value="1"/>
</dbReference>
<protein>
    <submittedName>
        <fullName evidence="9">RNase adapter RapZ</fullName>
    </submittedName>
</protein>
<dbReference type="InterPro" id="IPR053931">
    <property type="entry name" value="RapZ_C"/>
</dbReference>
<dbReference type="InterPro" id="IPR053930">
    <property type="entry name" value="RapZ-like_N"/>
</dbReference>
<sequence length="296" mass="32981">MDAGDDDGHAARGRELLLISGMSGAGKGTASKVLEEFGWYVVDNLPLTFVGDLLARFEESDDEPLRLAIVADTRSLGFDEHLGDLLDLFDRRPQARILFLEASDEALVSRFNNVRRSHPLQSGGGLIDGITRERRILEGLRGRADVVVDTSALSVHDLRHRLETPFGDLGFDFHLTVESFGFKYGVPVDVDMLMDMRFLPNPHWIPELQPHTGRDKPVQDYVLADESIEEYLRAAVSMIRLAMTGYRREGKRYMTIAVGCTGGKHRSVAISESLAGRLSGLDSVEVHVRHRDLGRE</sequence>
<evidence type="ECO:0000313" key="11">
    <source>
        <dbReference type="Proteomes" id="UP001172702"/>
    </source>
</evidence>
<feature type="binding site" evidence="4">
    <location>
        <begin position="21"/>
        <end position="28"/>
    </location>
    <ligand>
        <name>ATP</name>
        <dbReference type="ChEBI" id="CHEBI:30616"/>
    </ligand>
</feature>
<dbReference type="InterPro" id="IPR027417">
    <property type="entry name" value="P-loop_NTPase"/>
</dbReference>